<name>A0EET3_PARTE</name>
<sequence length="59" mass="7258">MNTIIEIKPMKVYKSLTFIRQLAQYYYQYTYLESIQEEILLITRFQENSLSLFEEQEIL</sequence>
<organism evidence="1 2">
    <name type="scientific">Paramecium tetraurelia</name>
    <dbReference type="NCBI Taxonomy" id="5888"/>
    <lineage>
        <taxon>Eukaryota</taxon>
        <taxon>Sar</taxon>
        <taxon>Alveolata</taxon>
        <taxon>Ciliophora</taxon>
        <taxon>Intramacronucleata</taxon>
        <taxon>Oligohymenophorea</taxon>
        <taxon>Peniculida</taxon>
        <taxon>Parameciidae</taxon>
        <taxon>Paramecium</taxon>
    </lineage>
</organism>
<dbReference type="KEGG" id="ptm:GSPATT00026147001"/>
<reference evidence="1 2" key="1">
    <citation type="journal article" date="2006" name="Nature">
        <title>Global trends of whole-genome duplications revealed by the ciliate Paramecium tetraurelia.</title>
        <authorList>
            <consortium name="Genoscope"/>
            <person name="Aury J.-M."/>
            <person name="Jaillon O."/>
            <person name="Duret L."/>
            <person name="Noel B."/>
            <person name="Jubin C."/>
            <person name="Porcel B.M."/>
            <person name="Segurens B."/>
            <person name="Daubin V."/>
            <person name="Anthouard V."/>
            <person name="Aiach N."/>
            <person name="Arnaiz O."/>
            <person name="Billaut A."/>
            <person name="Beisson J."/>
            <person name="Blanc I."/>
            <person name="Bouhouche K."/>
            <person name="Camara F."/>
            <person name="Duharcourt S."/>
            <person name="Guigo R."/>
            <person name="Gogendeau D."/>
            <person name="Katinka M."/>
            <person name="Keller A.-M."/>
            <person name="Kissmehl R."/>
            <person name="Klotz C."/>
            <person name="Koll F."/>
            <person name="Le Moue A."/>
            <person name="Lepere C."/>
            <person name="Malinsky S."/>
            <person name="Nowacki M."/>
            <person name="Nowak J.K."/>
            <person name="Plattner H."/>
            <person name="Poulain J."/>
            <person name="Ruiz F."/>
            <person name="Serrano V."/>
            <person name="Zagulski M."/>
            <person name="Dessen P."/>
            <person name="Betermier M."/>
            <person name="Weissenbach J."/>
            <person name="Scarpelli C."/>
            <person name="Schachter V."/>
            <person name="Sperling L."/>
            <person name="Meyer E."/>
            <person name="Cohen J."/>
            <person name="Wincker P."/>
        </authorList>
    </citation>
    <scope>NUCLEOTIDE SEQUENCE [LARGE SCALE GENOMIC DNA]</scope>
    <source>
        <strain evidence="1 2">Stock d4-2</strain>
    </source>
</reference>
<accession>A0EET3</accession>
<dbReference type="Proteomes" id="UP000000600">
    <property type="component" value="Unassembled WGS sequence"/>
</dbReference>
<keyword evidence="2" id="KW-1185">Reference proteome</keyword>
<protein>
    <submittedName>
        <fullName evidence="1">Uncharacterized protein</fullName>
    </submittedName>
</protein>
<evidence type="ECO:0000313" key="1">
    <source>
        <dbReference type="EMBL" id="CAK93824.1"/>
    </source>
</evidence>
<dbReference type="GeneID" id="5046982"/>
<dbReference type="InParanoid" id="A0EET3"/>
<proteinExistence type="predicted"/>
<gene>
    <name evidence="1" type="ORF">GSPATT00026147001</name>
</gene>
<evidence type="ECO:0000313" key="2">
    <source>
        <dbReference type="Proteomes" id="UP000000600"/>
    </source>
</evidence>
<dbReference type="HOGENOM" id="CLU_2965816_0_0_1"/>
<dbReference type="AlphaFoldDB" id="A0EET3"/>
<dbReference type="RefSeq" id="XP_001461197.1">
    <property type="nucleotide sequence ID" value="XM_001461160.1"/>
</dbReference>
<dbReference type="EMBL" id="CT868674">
    <property type="protein sequence ID" value="CAK93824.1"/>
    <property type="molecule type" value="Genomic_DNA"/>
</dbReference>